<dbReference type="GO" id="GO:0004519">
    <property type="term" value="F:endonuclease activity"/>
    <property type="evidence" value="ECO:0007669"/>
    <property type="project" value="UniProtKB-KW"/>
</dbReference>
<dbReference type="EMBL" id="LATL02000263">
    <property type="protein sequence ID" value="KKD35831.1"/>
    <property type="molecule type" value="Genomic_DNA"/>
</dbReference>
<dbReference type="AlphaFoldDB" id="A0A0F5YA52"/>
<dbReference type="PROSITE" id="PS00092">
    <property type="entry name" value="N6_MTASE"/>
    <property type="match status" value="1"/>
</dbReference>
<protein>
    <submittedName>
        <fullName evidence="7">Restriction endonuclease subunit M</fullName>
    </submittedName>
</protein>
<evidence type="ECO:0000256" key="3">
    <source>
        <dbReference type="ARBA" id="ARBA00022679"/>
    </source>
</evidence>
<evidence type="ECO:0000313" key="7">
    <source>
        <dbReference type="EMBL" id="KKD35831.1"/>
    </source>
</evidence>
<comment type="caution">
    <text evidence="7">The sequence shown here is derived from an EMBL/GenBank/DDBJ whole genome shotgun (WGS) entry which is preliminary data.</text>
</comment>
<keyword evidence="3" id="KW-0808">Transferase</keyword>
<feature type="domain" description="DNA methylase N-4/N-6" evidence="6">
    <location>
        <begin position="81"/>
        <end position="361"/>
    </location>
</feature>
<dbReference type="PATRIC" id="fig|1637645.4.peg.5227"/>
<keyword evidence="4" id="KW-0949">S-adenosyl-L-methionine</keyword>
<reference evidence="7 8" key="1">
    <citation type="submission" date="2015-06" db="EMBL/GenBank/DDBJ databases">
        <title>Draft genome assembly of filamentous brackish cyanobacterium Limnoraphis robusta strain CS-951.</title>
        <authorList>
            <person name="Willis A."/>
            <person name="Parks M."/>
            <person name="Burford M.A."/>
        </authorList>
    </citation>
    <scope>NUCLEOTIDE SEQUENCE [LARGE SCALE GENOMIC DNA]</scope>
    <source>
        <strain evidence="7 8">CS-951</strain>
    </source>
</reference>
<dbReference type="RefSeq" id="WP_046280948.1">
    <property type="nucleotide sequence ID" value="NZ_LATL02000263.1"/>
</dbReference>
<comment type="similarity">
    <text evidence="1">Belongs to the N(4)/N(6)-methyltransferase family.</text>
</comment>
<evidence type="ECO:0000256" key="5">
    <source>
        <dbReference type="SAM" id="MobiDB-lite"/>
    </source>
</evidence>
<keyword evidence="2" id="KW-0489">Methyltransferase</keyword>
<evidence type="ECO:0000259" key="6">
    <source>
        <dbReference type="Pfam" id="PF01555"/>
    </source>
</evidence>
<evidence type="ECO:0000256" key="1">
    <source>
        <dbReference type="ARBA" id="ARBA00006594"/>
    </source>
</evidence>
<gene>
    <name evidence="7" type="ORF">WN50_23075</name>
</gene>
<evidence type="ECO:0000256" key="2">
    <source>
        <dbReference type="ARBA" id="ARBA00022603"/>
    </source>
</evidence>
<dbReference type="SUPFAM" id="SSF53335">
    <property type="entry name" value="S-adenosyl-L-methionine-dependent methyltransferases"/>
    <property type="match status" value="1"/>
</dbReference>
<dbReference type="Gene3D" id="3.40.50.150">
    <property type="entry name" value="Vaccinia Virus protein VP39"/>
    <property type="match status" value="1"/>
</dbReference>
<dbReference type="GO" id="GO:0003677">
    <property type="term" value="F:DNA binding"/>
    <property type="evidence" value="ECO:0007669"/>
    <property type="project" value="InterPro"/>
</dbReference>
<dbReference type="OrthoDB" id="9800801at2"/>
<dbReference type="InterPro" id="IPR029063">
    <property type="entry name" value="SAM-dependent_MTases_sf"/>
</dbReference>
<proteinExistence type="inferred from homology"/>
<keyword evidence="7" id="KW-0540">Nuclease</keyword>
<organism evidence="7 8">
    <name type="scientific">Limnoraphis robusta CS-951</name>
    <dbReference type="NCBI Taxonomy" id="1637645"/>
    <lineage>
        <taxon>Bacteria</taxon>
        <taxon>Bacillati</taxon>
        <taxon>Cyanobacteriota</taxon>
        <taxon>Cyanophyceae</taxon>
        <taxon>Oscillatoriophycideae</taxon>
        <taxon>Oscillatoriales</taxon>
        <taxon>Sirenicapillariaceae</taxon>
        <taxon>Limnoraphis</taxon>
    </lineage>
</organism>
<evidence type="ECO:0000256" key="4">
    <source>
        <dbReference type="ARBA" id="ARBA00022691"/>
    </source>
</evidence>
<dbReference type="GO" id="GO:0008170">
    <property type="term" value="F:N-methyltransferase activity"/>
    <property type="evidence" value="ECO:0007669"/>
    <property type="project" value="InterPro"/>
</dbReference>
<dbReference type="InterPro" id="IPR002295">
    <property type="entry name" value="N4/N6-MTase_EcoPI_Mod-like"/>
</dbReference>
<name>A0A0F5YA52_9CYAN</name>
<dbReference type="InterPro" id="IPR002052">
    <property type="entry name" value="DNA_methylase_N6_adenine_CS"/>
</dbReference>
<dbReference type="Pfam" id="PF01555">
    <property type="entry name" value="N6_N4_Mtase"/>
    <property type="match status" value="1"/>
</dbReference>
<feature type="region of interest" description="Disordered" evidence="5">
    <location>
        <begin position="229"/>
        <end position="248"/>
    </location>
</feature>
<dbReference type="PRINTS" id="PR00506">
    <property type="entry name" value="D21N6MTFRASE"/>
</dbReference>
<dbReference type="InterPro" id="IPR002941">
    <property type="entry name" value="DNA_methylase_N4/N6"/>
</dbReference>
<sequence>MATGIPHSNPSKNGLKNSSKLSFRLEYEGKVCTEDIFQTPPANLHCVASVEKQPKSYLVYGENLRVLRTLLDYPNIVGKVGLIYIDPPYATGFGFESRNQTHAYNDLIDGADYLEFIRQRLILLREILANHGSIYVHLDEKMAFPVKILMDEIFGAKNFRNWITRKKCNPKNFTRKQYGNISDYILFYTKSDDYVWNQPFESWTDAKAKKEYQYIEEETGRHYKKVPVHAPGERKGATGQPWRGMFPPPGKHWQYPPEVLDEMDKRGEIYWSPTGNPRRKIYLDNSKGIAVQDIWLEFKDAHNQNIKITGYPTEKNPDLIKRIILASSNPGDLILDAFLGSGTTVAVAEELERQWIGIDNSLLAIKTTIHRLVQGTEAMGDFVKDNGNQPKQQPLINTNRVLRRGLDLYLEMASDLEEVPETLIEDWDKQLNFQANLW</sequence>
<keyword evidence="7" id="KW-0255">Endonuclease</keyword>
<keyword evidence="7" id="KW-0378">Hydrolase</keyword>
<evidence type="ECO:0000313" key="8">
    <source>
        <dbReference type="Proteomes" id="UP000033607"/>
    </source>
</evidence>
<dbReference type="REBASE" id="129038">
    <property type="entry name" value="M.Lro951ORF23075P"/>
</dbReference>
<accession>A0A0F5YA52</accession>
<dbReference type="Proteomes" id="UP000033607">
    <property type="component" value="Unassembled WGS sequence"/>
</dbReference>
<dbReference type="GO" id="GO:0032259">
    <property type="term" value="P:methylation"/>
    <property type="evidence" value="ECO:0007669"/>
    <property type="project" value="UniProtKB-KW"/>
</dbReference>